<evidence type="ECO:0000313" key="2">
    <source>
        <dbReference type="Proteomes" id="UP000253845"/>
    </source>
</evidence>
<protein>
    <submittedName>
        <fullName evidence="1">Uncharacterized protein</fullName>
    </submittedName>
</protein>
<evidence type="ECO:0000313" key="1">
    <source>
        <dbReference type="EMBL" id="RDH19744.1"/>
    </source>
</evidence>
<name>A0A370BW61_ASPNG</name>
<accession>A0A370BW61</accession>
<organism evidence="1 2">
    <name type="scientific">Aspergillus niger ATCC 13496</name>
    <dbReference type="NCBI Taxonomy" id="1353008"/>
    <lineage>
        <taxon>Eukaryota</taxon>
        <taxon>Fungi</taxon>
        <taxon>Dikarya</taxon>
        <taxon>Ascomycota</taxon>
        <taxon>Pezizomycotina</taxon>
        <taxon>Eurotiomycetes</taxon>
        <taxon>Eurotiomycetidae</taxon>
        <taxon>Eurotiales</taxon>
        <taxon>Aspergillaceae</taxon>
        <taxon>Aspergillus</taxon>
        <taxon>Aspergillus subgen. Circumdati</taxon>
    </lineage>
</organism>
<proteinExistence type="predicted"/>
<gene>
    <name evidence="1" type="ORF">M747DRAFT_315488</name>
</gene>
<dbReference type="EMBL" id="KZ851917">
    <property type="protein sequence ID" value="RDH19744.1"/>
    <property type="molecule type" value="Genomic_DNA"/>
</dbReference>
<sequence>MSGRLLTSASSFKGSFALFHLRPASSALENKIRLMISVLHTFNNQVFYIEFMCSVQPGDAVRSRVRACLTFNAFVAGSAQITPENPRDIIVGVIPCLLQSSTHTITSNIDWSPADLPPTPREMSITVNSQVVELDCLIPRVVDVEREYEDVEQFIPWVFQHTDLMDWDCTQDWPEEEHLFKNLFASLVDYIEEQGHGNMISEILCKETGISNILKPSETITLPRKSWRVSKRSSHMNFIYSQSHMFADLMRNIYYRLDDVDEEAPRLGVIPFPRDVRYAVGRVQYAARLEGNVHVGTRADFIPIISFTGWYEGQTWNELLTDTICTMLGHLTMNLRISPHGGVQSQEVFVVGFHGPYLHICRGFFSRDLIARVHLYGCSDEEEFDLEFTRGYNLYLKEDWLEAIRALTRLLSLANLKDQAATNRSKSALDSVAHPRLDSLAYSLASFKLFGAIPH</sequence>
<dbReference type="VEuPathDB" id="FungiDB:M747DRAFT_315488"/>
<dbReference type="Proteomes" id="UP000253845">
    <property type="component" value="Unassembled WGS sequence"/>
</dbReference>
<reference evidence="1 2" key="1">
    <citation type="submission" date="2018-07" db="EMBL/GenBank/DDBJ databases">
        <title>Section-level genome sequencing of Aspergillus section Nigri to investigate inter- and intra-species variation.</title>
        <authorList>
            <consortium name="DOE Joint Genome Institute"/>
            <person name="Vesth T.C."/>
            <person name="Nybo J.L."/>
            <person name="Theobald S."/>
            <person name="Frisvad J.C."/>
            <person name="Larsen T.O."/>
            <person name="Nielsen K.F."/>
            <person name="Hoof J.B."/>
            <person name="Brandl J."/>
            <person name="Salamov A."/>
            <person name="Riley R."/>
            <person name="Gladden J.M."/>
            <person name="Phatale P."/>
            <person name="Nielsen M.T."/>
            <person name="Lyhne E.K."/>
            <person name="Kogle M.E."/>
            <person name="Strasser K."/>
            <person name="McDonnell E."/>
            <person name="Barry K."/>
            <person name="Clum A."/>
            <person name="Chen C."/>
            <person name="Nolan M."/>
            <person name="Sandor L."/>
            <person name="Kuo A."/>
            <person name="Lipzen A."/>
            <person name="Hainaut M."/>
            <person name="Drula E."/>
            <person name="Tsang A."/>
            <person name="Magnuson J.K."/>
            <person name="Henrissat B."/>
            <person name="Wiebenga A."/>
            <person name="Simmons B.A."/>
            <person name="Makela M.R."/>
            <person name="De vries R.P."/>
            <person name="Grigoriev I.V."/>
            <person name="Mortensen U.H."/>
            <person name="Baker S.E."/>
            <person name="Andersen M.R."/>
        </authorList>
    </citation>
    <scope>NUCLEOTIDE SEQUENCE [LARGE SCALE GENOMIC DNA]</scope>
    <source>
        <strain evidence="1 2">ATCC 13496</strain>
    </source>
</reference>
<dbReference type="AlphaFoldDB" id="A0A370BW61"/>